<comment type="caution">
    <text evidence="1">The sequence shown here is derived from an EMBL/GenBank/DDBJ whole genome shotgun (WGS) entry which is preliminary data.</text>
</comment>
<organism evidence="1">
    <name type="scientific">candidate division WOR-3 bacterium</name>
    <dbReference type="NCBI Taxonomy" id="2052148"/>
    <lineage>
        <taxon>Bacteria</taxon>
        <taxon>Bacteria division WOR-3</taxon>
    </lineage>
</organism>
<accession>A0A7V0T6Y2</accession>
<protein>
    <recommendedName>
        <fullName evidence="2">Adhesin domain-containing protein</fullName>
    </recommendedName>
</protein>
<evidence type="ECO:0000313" key="1">
    <source>
        <dbReference type="EMBL" id="HDR00092.1"/>
    </source>
</evidence>
<dbReference type="Proteomes" id="UP000885672">
    <property type="component" value="Unassembled WGS sequence"/>
</dbReference>
<dbReference type="EMBL" id="DSBX01000274">
    <property type="protein sequence ID" value="HDR00092.1"/>
    <property type="molecule type" value="Genomic_DNA"/>
</dbReference>
<evidence type="ECO:0008006" key="2">
    <source>
        <dbReference type="Google" id="ProtNLM"/>
    </source>
</evidence>
<name>A0A7V0T6Y2_UNCW3</name>
<reference evidence="1" key="1">
    <citation type="journal article" date="2020" name="mSystems">
        <title>Genome- and Community-Level Interaction Insights into Carbon Utilization and Element Cycling Functions of Hydrothermarchaeota in Hydrothermal Sediment.</title>
        <authorList>
            <person name="Zhou Z."/>
            <person name="Liu Y."/>
            <person name="Xu W."/>
            <person name="Pan J."/>
            <person name="Luo Z.H."/>
            <person name="Li M."/>
        </authorList>
    </citation>
    <scope>NUCLEOTIDE SEQUENCE [LARGE SCALE GENOMIC DNA]</scope>
    <source>
        <strain evidence="1">SpSt-1182</strain>
    </source>
</reference>
<sequence>MSRGLSGAIACRAGQTVRLVHRYGNIFARRALDDTLAVDVTVRVEAADRKRAAAFASEVELSLAAWADTVFASVLYPELVDPAPGFSYEVDLVLTIPDGVRFEASNAFGDVEVTGLTSGSAVSSRYGDVRFSACHDVHAEVSHGDVHVVGGSGLLGVNCSYGNVYLDETTDRVAVENRYGNVRAAKLDGDVTISNVMGHISADGGRGRWCLVSRYGEIAAYLDDSMLTKLDVIAELARVRLLLPDLLPFRIEGRTNAGEIGTPYRFKKHADGDQHRLTGSRGRGGPAIVFTGAWSDFYVGPDEGDTSR</sequence>
<dbReference type="AlphaFoldDB" id="A0A7V0T6Y2"/>
<gene>
    <name evidence="1" type="ORF">ENN51_07415</name>
</gene>
<proteinExistence type="predicted"/>